<dbReference type="EMBL" id="JAAMOD010000090">
    <property type="protein sequence ID" value="KAF5241898.1"/>
    <property type="molecule type" value="Genomic_DNA"/>
</dbReference>
<dbReference type="InterPro" id="IPR001878">
    <property type="entry name" value="Znf_CCHC"/>
</dbReference>
<dbReference type="GO" id="GO:0008270">
    <property type="term" value="F:zinc ion binding"/>
    <property type="evidence" value="ECO:0007669"/>
    <property type="project" value="UniProtKB-KW"/>
</dbReference>
<comment type="caution">
    <text evidence="4">The sequence shown here is derived from an EMBL/GenBank/DDBJ whole genome shotgun (WGS) entry which is preliminary data.</text>
</comment>
<evidence type="ECO:0000313" key="4">
    <source>
        <dbReference type="EMBL" id="KAF5241898.1"/>
    </source>
</evidence>
<dbReference type="GO" id="GO:0003676">
    <property type="term" value="F:nucleic acid binding"/>
    <property type="evidence" value="ECO:0007669"/>
    <property type="project" value="InterPro"/>
</dbReference>
<dbReference type="AlphaFoldDB" id="A0AAN6HHK2"/>
<dbReference type="PROSITE" id="PS50158">
    <property type="entry name" value="ZF_CCHC"/>
    <property type="match status" value="1"/>
</dbReference>
<evidence type="ECO:0000256" key="1">
    <source>
        <dbReference type="PROSITE-ProRule" id="PRU00047"/>
    </source>
</evidence>
<feature type="region of interest" description="Disordered" evidence="2">
    <location>
        <begin position="1"/>
        <end position="21"/>
    </location>
</feature>
<evidence type="ECO:0000259" key="3">
    <source>
        <dbReference type="PROSITE" id="PS50158"/>
    </source>
</evidence>
<keyword evidence="1" id="KW-0863">Zinc-finger</keyword>
<feature type="domain" description="CCHC-type" evidence="3">
    <location>
        <begin position="23"/>
        <end position="39"/>
    </location>
</feature>
<keyword evidence="1" id="KW-0479">Metal-binding</keyword>
<keyword evidence="5" id="KW-1185">Reference proteome</keyword>
<protein>
    <recommendedName>
        <fullName evidence="3">CCHC-type domain-containing protein</fullName>
    </recommendedName>
</protein>
<dbReference type="InterPro" id="IPR036875">
    <property type="entry name" value="Znf_CCHC_sf"/>
</dbReference>
<proteinExistence type="predicted"/>
<accession>A0AAN6HHK2</accession>
<dbReference type="SUPFAM" id="SSF57756">
    <property type="entry name" value="Retrovirus zinc finger-like domains"/>
    <property type="match status" value="1"/>
</dbReference>
<evidence type="ECO:0000256" key="2">
    <source>
        <dbReference type="SAM" id="MobiDB-lite"/>
    </source>
</evidence>
<reference evidence="4 5" key="1">
    <citation type="submission" date="2020-02" db="EMBL/GenBank/DDBJ databases">
        <title>Identification and distribution of gene clusters putatively required for synthesis of sphingolipid metabolism inhibitors in phylogenetically diverse species of the filamentous fungus Fusarium.</title>
        <authorList>
            <person name="Kim H.-S."/>
            <person name="Busman M."/>
            <person name="Brown D.W."/>
            <person name="Divon H."/>
            <person name="Uhlig S."/>
            <person name="Proctor R.H."/>
        </authorList>
    </citation>
    <scope>NUCLEOTIDE SEQUENCE [LARGE SCALE GENOMIC DNA]</scope>
    <source>
        <strain evidence="4 5">NRRL 2903</strain>
    </source>
</reference>
<sequence length="229" mass="24856">MAGSSSGSGRSGYRGGIRKNTSRCCLCGQSGHQYRKCPEKGQPRHMYRQAQLEAAAESLTLPSGRPPLPPVGPSAVPGWESIWDSTTAFCKQRPVVVPTQGAPPSAAPVSVPAPVPFPALCPAPVPVPTPAPAPEQQPARVHHGSGPISINDVLGPAEYLPISQSRPWEPPSRRHLIMHLVRATNLTPAITEQLLWRYDWNYPRCQNIVQNQGSTWPSEVFREGGMRRV</sequence>
<keyword evidence="1" id="KW-0862">Zinc</keyword>
<organism evidence="4 5">
    <name type="scientific">Fusarium austroamericanum</name>
    <dbReference type="NCBI Taxonomy" id="282268"/>
    <lineage>
        <taxon>Eukaryota</taxon>
        <taxon>Fungi</taxon>
        <taxon>Dikarya</taxon>
        <taxon>Ascomycota</taxon>
        <taxon>Pezizomycotina</taxon>
        <taxon>Sordariomycetes</taxon>
        <taxon>Hypocreomycetidae</taxon>
        <taxon>Hypocreales</taxon>
        <taxon>Nectriaceae</taxon>
        <taxon>Fusarium</taxon>
    </lineage>
</organism>
<dbReference type="Proteomes" id="UP000537989">
    <property type="component" value="Unassembled WGS sequence"/>
</dbReference>
<gene>
    <name evidence="4" type="ORF">FAUST_3592</name>
</gene>
<evidence type="ECO:0000313" key="5">
    <source>
        <dbReference type="Proteomes" id="UP000537989"/>
    </source>
</evidence>
<name>A0AAN6HHK2_FUSAU</name>